<accession>W9R1V5</accession>
<sequence>MVNEKMCGKWDPIFALVYRKRSQAVETVMIVSPTIPVYSSSLGVGSRWICMSATCLVLYRRLHHSDGISLPRYCWLFWRPNPDNRFSHCQTSVG</sequence>
<proteinExistence type="predicted"/>
<gene>
    <name evidence="1" type="ORF">L484_017943</name>
</gene>
<name>W9R1V5_9ROSA</name>
<organism evidence="1 2">
    <name type="scientific">Morus notabilis</name>
    <dbReference type="NCBI Taxonomy" id="981085"/>
    <lineage>
        <taxon>Eukaryota</taxon>
        <taxon>Viridiplantae</taxon>
        <taxon>Streptophyta</taxon>
        <taxon>Embryophyta</taxon>
        <taxon>Tracheophyta</taxon>
        <taxon>Spermatophyta</taxon>
        <taxon>Magnoliopsida</taxon>
        <taxon>eudicotyledons</taxon>
        <taxon>Gunneridae</taxon>
        <taxon>Pentapetalae</taxon>
        <taxon>rosids</taxon>
        <taxon>fabids</taxon>
        <taxon>Rosales</taxon>
        <taxon>Moraceae</taxon>
        <taxon>Moreae</taxon>
        <taxon>Morus</taxon>
    </lineage>
</organism>
<dbReference type="EMBL" id="KE344502">
    <property type="protein sequence ID" value="EXB64611.1"/>
    <property type="molecule type" value="Genomic_DNA"/>
</dbReference>
<evidence type="ECO:0000313" key="2">
    <source>
        <dbReference type="Proteomes" id="UP000030645"/>
    </source>
</evidence>
<reference evidence="2" key="1">
    <citation type="submission" date="2013-01" db="EMBL/GenBank/DDBJ databases">
        <title>Draft Genome Sequence of a Mulberry Tree, Morus notabilis C.K. Schneid.</title>
        <authorList>
            <person name="He N."/>
            <person name="Zhao S."/>
        </authorList>
    </citation>
    <scope>NUCLEOTIDE SEQUENCE</scope>
</reference>
<keyword evidence="2" id="KW-1185">Reference proteome</keyword>
<dbReference type="Proteomes" id="UP000030645">
    <property type="component" value="Unassembled WGS sequence"/>
</dbReference>
<evidence type="ECO:0000313" key="1">
    <source>
        <dbReference type="EMBL" id="EXB64611.1"/>
    </source>
</evidence>
<protein>
    <submittedName>
        <fullName evidence="1">Uncharacterized protein</fullName>
    </submittedName>
</protein>
<dbReference type="AlphaFoldDB" id="W9R1V5"/>